<gene>
    <name evidence="2" type="ORF">JIG36_01180</name>
</gene>
<sequence>MTPFPSRVRTPISVRRGCGSTGWNCPCWASRAASSSGSSALSTTSSQGEVCSSRAAQTSSSTL</sequence>
<reference evidence="2 3" key="1">
    <citation type="submission" date="2021-01" db="EMBL/GenBank/DDBJ databases">
        <title>Actinoplanes sp. nov. LDG1-06 isolated from lichen.</title>
        <authorList>
            <person name="Saeng-In P."/>
            <person name="Phongsopitanun W."/>
            <person name="Kanchanasin P."/>
            <person name="Yuki M."/>
            <person name="Kudo T."/>
            <person name="Ohkuma M."/>
            <person name="Tanasupawat S."/>
        </authorList>
    </citation>
    <scope>NUCLEOTIDE SEQUENCE [LARGE SCALE GENOMIC DNA]</scope>
    <source>
        <strain evidence="2 3">LDG1-06</strain>
    </source>
</reference>
<dbReference type="Proteomes" id="UP000632138">
    <property type="component" value="Unassembled WGS sequence"/>
</dbReference>
<dbReference type="EMBL" id="JAENHP010000001">
    <property type="protein sequence ID" value="MBM2614167.1"/>
    <property type="molecule type" value="Genomic_DNA"/>
</dbReference>
<feature type="region of interest" description="Disordered" evidence="1">
    <location>
        <begin position="31"/>
        <end position="63"/>
    </location>
</feature>
<organism evidence="2 3">
    <name type="scientific">Paractinoplanes ovalisporus</name>
    <dbReference type="NCBI Taxonomy" id="2810368"/>
    <lineage>
        <taxon>Bacteria</taxon>
        <taxon>Bacillati</taxon>
        <taxon>Actinomycetota</taxon>
        <taxon>Actinomycetes</taxon>
        <taxon>Micromonosporales</taxon>
        <taxon>Micromonosporaceae</taxon>
        <taxon>Paractinoplanes</taxon>
    </lineage>
</organism>
<evidence type="ECO:0000313" key="2">
    <source>
        <dbReference type="EMBL" id="MBM2614167.1"/>
    </source>
</evidence>
<name>A0ABS2A2U7_9ACTN</name>
<protein>
    <submittedName>
        <fullName evidence="2">Uncharacterized protein</fullName>
    </submittedName>
</protein>
<evidence type="ECO:0000256" key="1">
    <source>
        <dbReference type="SAM" id="MobiDB-lite"/>
    </source>
</evidence>
<feature type="compositionally biased region" description="Polar residues" evidence="1">
    <location>
        <begin position="47"/>
        <end position="63"/>
    </location>
</feature>
<accession>A0ABS2A2U7</accession>
<feature type="compositionally biased region" description="Low complexity" evidence="1">
    <location>
        <begin position="31"/>
        <end position="46"/>
    </location>
</feature>
<comment type="caution">
    <text evidence="2">The sequence shown here is derived from an EMBL/GenBank/DDBJ whole genome shotgun (WGS) entry which is preliminary data.</text>
</comment>
<keyword evidence="3" id="KW-1185">Reference proteome</keyword>
<dbReference type="RefSeq" id="WP_203374083.1">
    <property type="nucleotide sequence ID" value="NZ_JAENHP010000001.1"/>
</dbReference>
<proteinExistence type="predicted"/>
<evidence type="ECO:0000313" key="3">
    <source>
        <dbReference type="Proteomes" id="UP000632138"/>
    </source>
</evidence>